<reference evidence="1" key="1">
    <citation type="journal article" date="2022" name="bioRxiv">
        <title>Sequencing and chromosome-scale assembly of the giantPleurodeles waltlgenome.</title>
        <authorList>
            <person name="Brown T."/>
            <person name="Elewa A."/>
            <person name="Iarovenko S."/>
            <person name="Subramanian E."/>
            <person name="Araus A.J."/>
            <person name="Petzold A."/>
            <person name="Susuki M."/>
            <person name="Suzuki K.-i.T."/>
            <person name="Hayashi T."/>
            <person name="Toyoda A."/>
            <person name="Oliveira C."/>
            <person name="Osipova E."/>
            <person name="Leigh N.D."/>
            <person name="Simon A."/>
            <person name="Yun M.H."/>
        </authorList>
    </citation>
    <scope>NUCLEOTIDE SEQUENCE</scope>
    <source>
        <strain evidence="1">20211129_DDA</strain>
        <tissue evidence="1">Liver</tissue>
    </source>
</reference>
<dbReference type="EMBL" id="JANPWB010000011">
    <property type="protein sequence ID" value="KAJ1124653.1"/>
    <property type="molecule type" value="Genomic_DNA"/>
</dbReference>
<evidence type="ECO:0000313" key="1">
    <source>
        <dbReference type="EMBL" id="KAJ1124653.1"/>
    </source>
</evidence>
<comment type="caution">
    <text evidence="1">The sequence shown here is derived from an EMBL/GenBank/DDBJ whole genome shotgun (WGS) entry which is preliminary data.</text>
</comment>
<dbReference type="Proteomes" id="UP001066276">
    <property type="component" value="Chromosome 7"/>
</dbReference>
<organism evidence="1 2">
    <name type="scientific">Pleurodeles waltl</name>
    <name type="common">Iberian ribbed newt</name>
    <dbReference type="NCBI Taxonomy" id="8319"/>
    <lineage>
        <taxon>Eukaryota</taxon>
        <taxon>Metazoa</taxon>
        <taxon>Chordata</taxon>
        <taxon>Craniata</taxon>
        <taxon>Vertebrata</taxon>
        <taxon>Euteleostomi</taxon>
        <taxon>Amphibia</taxon>
        <taxon>Batrachia</taxon>
        <taxon>Caudata</taxon>
        <taxon>Salamandroidea</taxon>
        <taxon>Salamandridae</taxon>
        <taxon>Pleurodelinae</taxon>
        <taxon>Pleurodeles</taxon>
    </lineage>
</organism>
<proteinExistence type="predicted"/>
<sequence>MPVEPDKLRLAQGFPLDGAQQFRAQCAILSGDKPLQNTTIRGLERLLGANLPLFYGSHERKNARAWPQGSGGEKRLLVFVNEEPCCLIQTRTARHLPIMRCTATCRSLNTDLCVASELPSRAVSWVRFCRLSKQLERSRAGNHHDAQCALENTALPPSGALEHRSTCRAAEP</sequence>
<name>A0AAV7PDQ7_PLEWA</name>
<keyword evidence="2" id="KW-1185">Reference proteome</keyword>
<protein>
    <submittedName>
        <fullName evidence="1">Uncharacterized protein</fullName>
    </submittedName>
</protein>
<gene>
    <name evidence="1" type="ORF">NDU88_003102</name>
</gene>
<evidence type="ECO:0000313" key="2">
    <source>
        <dbReference type="Proteomes" id="UP001066276"/>
    </source>
</evidence>
<dbReference type="AlphaFoldDB" id="A0AAV7PDQ7"/>
<accession>A0AAV7PDQ7</accession>